<evidence type="ECO:0000313" key="3">
    <source>
        <dbReference type="Proteomes" id="UP000192247"/>
    </source>
</evidence>
<dbReference type="OrthoDB" id="67688at2759"/>
<feature type="region of interest" description="Disordered" evidence="1">
    <location>
        <begin position="217"/>
        <end position="269"/>
    </location>
</feature>
<gene>
    <name evidence="2" type="ORF">BIW11_06980</name>
</gene>
<feature type="compositionally biased region" description="Basic residues" evidence="1">
    <location>
        <begin position="1"/>
        <end position="11"/>
    </location>
</feature>
<feature type="region of interest" description="Disordered" evidence="1">
    <location>
        <begin position="1"/>
        <end position="31"/>
    </location>
</feature>
<comment type="caution">
    <text evidence="2">The sequence shown here is derived from an EMBL/GenBank/DDBJ whole genome shotgun (WGS) entry which is preliminary data.</text>
</comment>
<name>A0A1V9XVY3_9ACAR</name>
<evidence type="ECO:0000256" key="1">
    <source>
        <dbReference type="SAM" id="MobiDB-lite"/>
    </source>
</evidence>
<sequence length="269" mass="29198">GQTRSRSKPRSWHPSPYVSEDEEDPAREERKAKIKAEIARRRQQIEGNVRLQDELWKLHRLQQAQAFGQAQQVPAYRDGVTDLSLYGASPLGQPIGLHHPLSTPMGTMGGSLSNRGSVLNAIDDYLQRDLRSQVGQHHIGIAQRQPPTSAYGYAAQHYDPTARGQKGLSMEGSLGGVQRPLAQPVPTTTGYGTVRTAAGLHQPGYYKDDLNATIPQRNGAIGGSSRPPLFRGRSLGDEYPTTGVHGPMGSAGIGHGQPDVGYSMDIYDD</sequence>
<reference evidence="2 3" key="1">
    <citation type="journal article" date="2017" name="Gigascience">
        <title>Draft genome of the honey bee ectoparasitic mite, Tropilaelaps mercedesae, is shaped by the parasitic life history.</title>
        <authorList>
            <person name="Dong X."/>
            <person name="Armstrong S.D."/>
            <person name="Xia D."/>
            <person name="Makepeace B.L."/>
            <person name="Darby A.C."/>
            <person name="Kadowaki T."/>
        </authorList>
    </citation>
    <scope>NUCLEOTIDE SEQUENCE [LARGE SCALE GENOMIC DNA]</scope>
    <source>
        <strain evidence="2">Wuxi-XJTLU</strain>
    </source>
</reference>
<evidence type="ECO:0000313" key="2">
    <source>
        <dbReference type="EMBL" id="OQR77601.1"/>
    </source>
</evidence>
<feature type="non-terminal residue" evidence="2">
    <location>
        <position position="1"/>
    </location>
</feature>
<dbReference type="Proteomes" id="UP000192247">
    <property type="component" value="Unassembled WGS sequence"/>
</dbReference>
<organism evidence="2 3">
    <name type="scientific">Tropilaelaps mercedesae</name>
    <dbReference type="NCBI Taxonomy" id="418985"/>
    <lineage>
        <taxon>Eukaryota</taxon>
        <taxon>Metazoa</taxon>
        <taxon>Ecdysozoa</taxon>
        <taxon>Arthropoda</taxon>
        <taxon>Chelicerata</taxon>
        <taxon>Arachnida</taxon>
        <taxon>Acari</taxon>
        <taxon>Parasitiformes</taxon>
        <taxon>Mesostigmata</taxon>
        <taxon>Gamasina</taxon>
        <taxon>Dermanyssoidea</taxon>
        <taxon>Laelapidae</taxon>
        <taxon>Tropilaelaps</taxon>
    </lineage>
</organism>
<proteinExistence type="predicted"/>
<protein>
    <submittedName>
        <fullName evidence="2">Uncharacterized protein</fullName>
    </submittedName>
</protein>
<dbReference type="AlphaFoldDB" id="A0A1V9XVY3"/>
<dbReference type="STRING" id="418985.A0A1V9XVY3"/>
<accession>A0A1V9XVY3</accession>
<keyword evidence="3" id="KW-1185">Reference proteome</keyword>
<feature type="non-terminal residue" evidence="2">
    <location>
        <position position="269"/>
    </location>
</feature>
<dbReference type="EMBL" id="MNPL01003352">
    <property type="protein sequence ID" value="OQR77601.1"/>
    <property type="molecule type" value="Genomic_DNA"/>
</dbReference>
<dbReference type="InParanoid" id="A0A1V9XVY3"/>